<dbReference type="SUPFAM" id="SSF51905">
    <property type="entry name" value="FAD/NAD(P)-binding domain"/>
    <property type="match status" value="1"/>
</dbReference>
<dbReference type="InterPro" id="IPR052541">
    <property type="entry name" value="SQRD"/>
</dbReference>
<gene>
    <name evidence="3" type="ORF">F8O02_00815</name>
</gene>
<dbReference type="Gene3D" id="3.50.50.100">
    <property type="match status" value="1"/>
</dbReference>
<dbReference type="OrthoDB" id="9802771at2"/>
<evidence type="ECO:0000259" key="2">
    <source>
        <dbReference type="Pfam" id="PF07992"/>
    </source>
</evidence>
<sequence length="486" mass="53328">MARIVVLGAGVAGHTAALFLKRRLKNRHEVVVVSPNSNWNWIPSNIWVGVGRMTKSQVIFPLEPIYRRKHIDFRQALATRLHPEGDEQDARPAVDITYTAGADKGHTERLRYDWLIDATGPRLDFEATPGLGPNGGHTASVCTADHAVDAERQLRQAIERLRGGEHLDLVIGMGNGTCTCEGAAFEYVLNVDHELRRAGVRDNATVYFFTNEHELGDFGVGGLTIERNGYRMRGEVLTESLLRERDIVPIMAAGATEITEDTIRYEQVDSEGVKEQHYDFAMLLPPFKGARIDAVDRAGEDITGRVFAPSGFMKVDANYGRKSYDEWRGEDWPKTYQNPTYPNLFAAGIAFAPPHPISKPRKSPGGVAIAPAPPRTGQPSGATAKAVALSIADMVEGRADHPTHEASMAHLAASCIASGGTGFKSGQAVSMVMSPIVPDTQVFPSGRNLKETSGEIGLAGHWLKRLLHTAFMYKMKARPFWWVIPE</sequence>
<organism evidence="3 4">
    <name type="scientific">Pseudoclavibacter caeni</name>
    <dbReference type="NCBI Taxonomy" id="908846"/>
    <lineage>
        <taxon>Bacteria</taxon>
        <taxon>Bacillati</taxon>
        <taxon>Actinomycetota</taxon>
        <taxon>Actinomycetes</taxon>
        <taxon>Micrococcales</taxon>
        <taxon>Microbacteriaceae</taxon>
        <taxon>Pseudoclavibacter</taxon>
    </lineage>
</organism>
<dbReference type="RefSeq" id="WP_158035290.1">
    <property type="nucleotide sequence ID" value="NZ_BAAAZV010000006.1"/>
</dbReference>
<dbReference type="EMBL" id="WBKA01000001">
    <property type="protein sequence ID" value="KAB1633511.1"/>
    <property type="molecule type" value="Genomic_DNA"/>
</dbReference>
<name>A0A7C8BP40_9MICO</name>
<accession>A0A7C8BP40</accession>
<dbReference type="InterPro" id="IPR036188">
    <property type="entry name" value="FAD/NAD-bd_sf"/>
</dbReference>
<evidence type="ECO:0000256" key="1">
    <source>
        <dbReference type="SAM" id="MobiDB-lite"/>
    </source>
</evidence>
<dbReference type="PANTHER" id="PTHR43755:SF1">
    <property type="entry name" value="FAD-DEPENDENT PYRIDINE NUCLEOTIDE-DISULPHIDE OXIDOREDUCTASE"/>
    <property type="match status" value="1"/>
</dbReference>
<comment type="caution">
    <text evidence="3">The sequence shown here is derived from an EMBL/GenBank/DDBJ whole genome shotgun (WGS) entry which is preliminary data.</text>
</comment>
<dbReference type="PANTHER" id="PTHR43755">
    <property type="match status" value="1"/>
</dbReference>
<dbReference type="InterPro" id="IPR023753">
    <property type="entry name" value="FAD/NAD-binding_dom"/>
</dbReference>
<evidence type="ECO:0000313" key="3">
    <source>
        <dbReference type="EMBL" id="KAB1633511.1"/>
    </source>
</evidence>
<dbReference type="Pfam" id="PF07992">
    <property type="entry name" value="Pyr_redox_2"/>
    <property type="match status" value="1"/>
</dbReference>
<proteinExistence type="predicted"/>
<reference evidence="3 4" key="1">
    <citation type="submission" date="2019-09" db="EMBL/GenBank/DDBJ databases">
        <title>Phylogeny of genus Pseudoclavibacter and closely related genus.</title>
        <authorList>
            <person name="Li Y."/>
        </authorList>
    </citation>
    <scope>NUCLEOTIDE SEQUENCE [LARGE SCALE GENOMIC DNA]</scope>
    <source>
        <strain evidence="3 4">JCM 16921</strain>
    </source>
</reference>
<protein>
    <submittedName>
        <fullName evidence="3">NAD(P)/FAD-dependent oxidoreductase</fullName>
    </submittedName>
</protein>
<dbReference type="AlphaFoldDB" id="A0A7C8BP40"/>
<keyword evidence="4" id="KW-1185">Reference proteome</keyword>
<dbReference type="Proteomes" id="UP000481339">
    <property type="component" value="Unassembled WGS sequence"/>
</dbReference>
<feature type="region of interest" description="Disordered" evidence="1">
    <location>
        <begin position="360"/>
        <end position="383"/>
    </location>
</feature>
<evidence type="ECO:0000313" key="4">
    <source>
        <dbReference type="Proteomes" id="UP000481339"/>
    </source>
</evidence>
<dbReference type="GO" id="GO:0016491">
    <property type="term" value="F:oxidoreductase activity"/>
    <property type="evidence" value="ECO:0007669"/>
    <property type="project" value="InterPro"/>
</dbReference>
<feature type="domain" description="FAD/NAD(P)-binding" evidence="2">
    <location>
        <begin position="3"/>
        <end position="183"/>
    </location>
</feature>